<reference evidence="8 9" key="1">
    <citation type="submission" date="2017-05" db="EMBL/GenBank/DDBJ databases">
        <title>The Genome Sequence of Candida krusei Ckrusei653.</title>
        <authorList>
            <person name="Cuomo C."/>
            <person name="Forche A."/>
            <person name="Young S."/>
            <person name="Abouelleil A."/>
            <person name="Cao P."/>
            <person name="Chapman S."/>
            <person name="Cusick C."/>
            <person name="Shea T."/>
            <person name="Nusbaum C."/>
            <person name="Birren B."/>
        </authorList>
    </citation>
    <scope>NUCLEOTIDE SEQUENCE [LARGE SCALE GENOMIC DNA]</scope>
    <source>
        <strain evidence="8 9">Ckrusei653</strain>
    </source>
</reference>
<dbReference type="VEuPathDB" id="FungiDB:C5L36_0B11040"/>
<dbReference type="EMBL" id="NHMM01000008">
    <property type="protein sequence ID" value="OUT20406.1"/>
    <property type="molecule type" value="Genomic_DNA"/>
</dbReference>
<name>A0A1Z8JIJ0_PICKU</name>
<keyword evidence="6" id="KW-0175">Coiled coil</keyword>
<evidence type="ECO:0000256" key="4">
    <source>
        <dbReference type="ARBA" id="ARBA00022833"/>
    </source>
</evidence>
<comment type="caution">
    <text evidence="8">The sequence shown here is derived from an EMBL/GenBank/DDBJ whole genome shotgun (WGS) entry which is preliminary data.</text>
</comment>
<dbReference type="Pfam" id="PF16958">
    <property type="entry name" value="PRP9_N"/>
    <property type="match status" value="1"/>
</dbReference>
<comment type="subcellular location">
    <subcellularLocation>
        <location evidence="1">Nucleus</location>
    </subcellularLocation>
</comment>
<dbReference type="PANTHER" id="PTHR12786">
    <property type="entry name" value="SPLICING FACTOR SF3A-RELATED"/>
    <property type="match status" value="1"/>
</dbReference>
<evidence type="ECO:0000313" key="8">
    <source>
        <dbReference type="EMBL" id="OUT20406.1"/>
    </source>
</evidence>
<organism evidence="8 9">
    <name type="scientific">Pichia kudriavzevii</name>
    <name type="common">Yeast</name>
    <name type="synonym">Issatchenkia orientalis</name>
    <dbReference type="NCBI Taxonomy" id="4909"/>
    <lineage>
        <taxon>Eukaryota</taxon>
        <taxon>Fungi</taxon>
        <taxon>Dikarya</taxon>
        <taxon>Ascomycota</taxon>
        <taxon>Saccharomycotina</taxon>
        <taxon>Pichiomycetes</taxon>
        <taxon>Pichiales</taxon>
        <taxon>Pichiaceae</taxon>
        <taxon>Pichia</taxon>
    </lineage>
</organism>
<feature type="domain" description="C2H2-type" evidence="7">
    <location>
        <begin position="418"/>
        <end position="440"/>
    </location>
</feature>
<dbReference type="InterPro" id="IPR036236">
    <property type="entry name" value="Znf_C2H2_sf"/>
</dbReference>
<evidence type="ECO:0000259" key="7">
    <source>
        <dbReference type="PROSITE" id="PS00028"/>
    </source>
</evidence>
<dbReference type="GO" id="GO:0008270">
    <property type="term" value="F:zinc ion binding"/>
    <property type="evidence" value="ECO:0007669"/>
    <property type="project" value="UniProtKB-KW"/>
</dbReference>
<dbReference type="Pfam" id="PF12171">
    <property type="entry name" value="zf-C2H2_jaz"/>
    <property type="match status" value="1"/>
</dbReference>
<dbReference type="GO" id="GO:0005681">
    <property type="term" value="C:spliceosomal complex"/>
    <property type="evidence" value="ECO:0007669"/>
    <property type="project" value="InterPro"/>
</dbReference>
<dbReference type="InterPro" id="IPR051421">
    <property type="entry name" value="RNA_Proc_DNA_Dmg_Regulator"/>
</dbReference>
<sequence>MYTELEHKRQLIEDLELIEHAVIKRIRHNPQIYKPRDTRLNHDVLIENPKIDESITLLQQHEVQKLLDKYEAERKVLLELLNDEDSILHDLKVLKDPQFENGIFTRFVEECLSIEPSTTEIKDHEIYDMFSSNSAYPEIKKKIKSLENMEIPEDDKQFKRLVKQHQKKTKTDKFNILCSYASDLKLSKIVTSSERNGKRLDLKSSYSEFLTLPRFKPLNEIPKYKHYLKSLGLRDINVRIETPEYFNYLKRLSDYLNGYIQRAYPLVLPLTDNSRQTQLERNTCLACNKKFKLQTTYDAHLKGKKHKKNMEKFKPVLELENEINRLLSILQKQLDETINEVERIELLTVRERELEKNDKQIQSDIISLHSIYGDPSLNIDISDDENDDDDLVTGIEVDGQRIPFWLYKLKGLGHEFKCEICLGVYHGRASYLRHFQEQSHTDSLKDLGVVYGFEQFKGIETKEGVLKLWDTIKRKKMEETAFLEEVEEVEDEEGL</sequence>
<dbReference type="SUPFAM" id="SSF57667">
    <property type="entry name" value="beta-beta-alpha zinc fingers"/>
    <property type="match status" value="1"/>
</dbReference>
<dbReference type="AlphaFoldDB" id="A0A1Z8JIJ0"/>
<accession>A0A1Z8JIJ0</accession>
<evidence type="ECO:0000256" key="2">
    <source>
        <dbReference type="ARBA" id="ARBA00022723"/>
    </source>
</evidence>
<dbReference type="PROSITE" id="PS00028">
    <property type="entry name" value="ZINC_FINGER_C2H2_1"/>
    <property type="match status" value="2"/>
</dbReference>
<keyword evidence="4" id="KW-0862">Zinc</keyword>
<evidence type="ECO:0000256" key="3">
    <source>
        <dbReference type="ARBA" id="ARBA00022771"/>
    </source>
</evidence>
<evidence type="ECO:0000256" key="5">
    <source>
        <dbReference type="ARBA" id="ARBA00023242"/>
    </source>
</evidence>
<keyword evidence="5" id="KW-0539">Nucleus</keyword>
<dbReference type="SMART" id="SM00355">
    <property type="entry name" value="ZnF_C2H2"/>
    <property type="match status" value="2"/>
</dbReference>
<dbReference type="Gene3D" id="3.30.160.60">
    <property type="entry name" value="Classic Zinc Finger"/>
    <property type="match status" value="1"/>
</dbReference>
<dbReference type="GO" id="GO:0003723">
    <property type="term" value="F:RNA binding"/>
    <property type="evidence" value="ECO:0007669"/>
    <property type="project" value="InterPro"/>
</dbReference>
<dbReference type="InterPro" id="IPR003604">
    <property type="entry name" value="Matrin/U1-like-C_Znf_C2H2"/>
</dbReference>
<gene>
    <name evidence="8" type="ORF">CAS74_004655</name>
</gene>
<keyword evidence="3" id="KW-0863">Zinc-finger</keyword>
<dbReference type="InterPro" id="IPR024598">
    <property type="entry name" value="SF3a60/Prp9_C"/>
</dbReference>
<evidence type="ECO:0000256" key="6">
    <source>
        <dbReference type="SAM" id="Coils"/>
    </source>
</evidence>
<dbReference type="InterPro" id="IPR022755">
    <property type="entry name" value="Znf_C2H2_jaz"/>
</dbReference>
<keyword evidence="2" id="KW-0479">Metal-binding</keyword>
<dbReference type="PANTHER" id="PTHR12786:SF2">
    <property type="entry name" value="SPLICING FACTOR 3A SUBUNIT 3"/>
    <property type="match status" value="1"/>
</dbReference>
<proteinExistence type="predicted"/>
<dbReference type="InterPro" id="IPR031590">
    <property type="entry name" value="PRP9_N"/>
</dbReference>
<evidence type="ECO:0000256" key="1">
    <source>
        <dbReference type="ARBA" id="ARBA00004123"/>
    </source>
</evidence>
<feature type="domain" description="C2H2-type" evidence="7">
    <location>
        <begin position="284"/>
        <end position="306"/>
    </location>
</feature>
<dbReference type="Pfam" id="PF11931">
    <property type="entry name" value="SF3a60_Prp9_C"/>
    <property type="match status" value="1"/>
</dbReference>
<feature type="coiled-coil region" evidence="6">
    <location>
        <begin position="316"/>
        <end position="347"/>
    </location>
</feature>
<evidence type="ECO:0000313" key="9">
    <source>
        <dbReference type="Proteomes" id="UP000195871"/>
    </source>
</evidence>
<dbReference type="InterPro" id="IPR013087">
    <property type="entry name" value="Znf_C2H2_type"/>
</dbReference>
<dbReference type="SMART" id="SM00451">
    <property type="entry name" value="ZnF_U1"/>
    <property type="match status" value="2"/>
</dbReference>
<dbReference type="GO" id="GO:0000398">
    <property type="term" value="P:mRNA splicing, via spliceosome"/>
    <property type="evidence" value="ECO:0007669"/>
    <property type="project" value="InterPro"/>
</dbReference>
<protein>
    <recommendedName>
        <fullName evidence="7">C2H2-type domain-containing protein</fullName>
    </recommendedName>
</protein>
<dbReference type="Proteomes" id="UP000195871">
    <property type="component" value="Unassembled WGS sequence"/>
</dbReference>